<dbReference type="InterPro" id="IPR041715">
    <property type="entry name" value="HisRS-like_core"/>
</dbReference>
<evidence type="ECO:0000259" key="7">
    <source>
        <dbReference type="PROSITE" id="PS50862"/>
    </source>
</evidence>
<gene>
    <name evidence="8" type="ORF">X943_002006</name>
</gene>
<evidence type="ECO:0000256" key="6">
    <source>
        <dbReference type="ARBA" id="ARBA00047639"/>
    </source>
</evidence>
<dbReference type="NCBIfam" id="TIGR00442">
    <property type="entry name" value="hisS"/>
    <property type="match status" value="1"/>
</dbReference>
<dbReference type="SUPFAM" id="SSF55681">
    <property type="entry name" value="Class II aaRS and biotin synthetases"/>
    <property type="match status" value="1"/>
</dbReference>
<dbReference type="GO" id="GO:0003723">
    <property type="term" value="F:RNA binding"/>
    <property type="evidence" value="ECO:0007669"/>
    <property type="project" value="TreeGrafter"/>
</dbReference>
<keyword evidence="3" id="KW-0547">Nucleotide-binding</keyword>
<dbReference type="PROSITE" id="PS50862">
    <property type="entry name" value="AA_TRNA_LIGASE_II"/>
    <property type="match status" value="1"/>
</dbReference>
<dbReference type="HAMAP" id="MF_00127">
    <property type="entry name" value="His_tRNA_synth"/>
    <property type="match status" value="1"/>
</dbReference>
<comment type="similarity">
    <text evidence="1">Belongs to the class-II aminoacyl-tRNA synthetase family.</text>
</comment>
<protein>
    <recommendedName>
        <fullName evidence="2">histidine--tRNA ligase</fullName>
        <ecNumber evidence="2">6.1.1.21</ecNumber>
    </recommendedName>
</protein>
<dbReference type="EC" id="6.1.1.21" evidence="2"/>
<dbReference type="InterPro" id="IPR045864">
    <property type="entry name" value="aa-tRNA-synth_II/BPL/LPL"/>
</dbReference>
<dbReference type="Pfam" id="PF13393">
    <property type="entry name" value="tRNA-synt_His"/>
    <property type="match status" value="1"/>
</dbReference>
<sequence>MAKVVLNSVRLLSMEELCSVALANRLIVLEAELENSFGSTAQPPPSKGHVQLQTNPQLQRACSYRDALIGRLICCAILQKAVRSKYPSSGDLIAKLVDVINSNSLDVTLSLEALPLGKEPTTSATSGLVKTLANVANVPSGDDNDSVLEAVAASLGISTDHCVALSRGPIELFATISVLSTLISTLCKFSDCIMGLTCEALRINTGFLSCPELQKLPHYIGVARNLIWLTEDSKMIPSSAGNPGHESLVTAYILANGEAQNLSKSIMKIASEMIHVVCSNSGASAVNGIAEKAWLLSLQSHVAGLCRCMTSLARSYISFLQELVRAFRDVFSEVKDDLDESVKAKLLAPDEAAASATAYESLINDFDEQLSRLDSQPVMLQRLSGVSTLYCNIVLASASVSGNILAAFEHLRTKSNDKKKGASVSVSRKLPLGHGNLGVSTFMSDFVSEAASRDVNAFHILYESLGDCRLLHHVNKLDSLLVPRNQQLRKLKVPKGTTDILPDDMLVRSIVMDAVRSTFKQHGACEIDTPVFELRETLMGKYGDDQKLIFDLKDSGGEQLSLRYDLTVPFARFLGSNKIDKMKRFHIGKVYRRDEPQMNRGRFREFVQCDLDYAGVYPSMVADAEVIFILIRILRMLLPKCFQVKISHRVVLDAIMNHCGVIKDMHRTISSSIDKLDKEPWSAVRDEMVNEKGLSDVVVDKLKEFVEISGPISEVVTLLRDRNIDGASEALAEMLLLSEYLSALGVEDHEIVFDLSLARGLDYYTGVIFEAVLTKGSVGSVGAGGRYDDLIGMLSGRPTPSIGMSVGIERIMKVLSPANVSSDITDVFVVTMGEASDLQERLRLCSLLWSNGINATFLYSPKATLRKQLDAATGKRRFSMFLSTFRAEAQMAIIVGKNELDSGVVRVKILDYEGERKGDEFVVSRADMVDTVRRVLLERGDRYSQLEKRVITGMT</sequence>
<evidence type="ECO:0000313" key="8">
    <source>
        <dbReference type="EMBL" id="KAK1937460.1"/>
    </source>
</evidence>
<dbReference type="PANTHER" id="PTHR11476">
    <property type="entry name" value="HISTIDYL-TRNA SYNTHETASE"/>
    <property type="match status" value="1"/>
</dbReference>
<evidence type="ECO:0000256" key="1">
    <source>
        <dbReference type="ARBA" id="ARBA00008226"/>
    </source>
</evidence>
<dbReference type="InterPro" id="IPR006195">
    <property type="entry name" value="aa-tRNA-synth_II"/>
</dbReference>
<name>A0AAD9LI84_BABDI</name>
<reference evidence="8" key="2">
    <citation type="submission" date="2021-05" db="EMBL/GenBank/DDBJ databases">
        <authorList>
            <person name="Pain A."/>
        </authorList>
    </citation>
    <scope>NUCLEOTIDE SEQUENCE</scope>
    <source>
        <strain evidence="8">1802A</strain>
    </source>
</reference>
<dbReference type="GO" id="GO:0032543">
    <property type="term" value="P:mitochondrial translation"/>
    <property type="evidence" value="ECO:0007669"/>
    <property type="project" value="TreeGrafter"/>
</dbReference>
<accession>A0AAD9LI84</accession>
<evidence type="ECO:0000256" key="5">
    <source>
        <dbReference type="ARBA" id="ARBA00022917"/>
    </source>
</evidence>
<dbReference type="AlphaFoldDB" id="A0AAD9LI84"/>
<dbReference type="GO" id="GO:0005524">
    <property type="term" value="F:ATP binding"/>
    <property type="evidence" value="ECO:0007669"/>
    <property type="project" value="UniProtKB-KW"/>
</dbReference>
<dbReference type="InterPro" id="IPR015807">
    <property type="entry name" value="His-tRNA-ligase"/>
</dbReference>
<dbReference type="GO" id="GO:0005829">
    <property type="term" value="C:cytosol"/>
    <property type="evidence" value="ECO:0007669"/>
    <property type="project" value="TreeGrafter"/>
</dbReference>
<keyword evidence="9" id="KW-1185">Reference proteome</keyword>
<dbReference type="GO" id="GO:0004821">
    <property type="term" value="F:histidine-tRNA ligase activity"/>
    <property type="evidence" value="ECO:0007669"/>
    <property type="project" value="UniProtKB-EC"/>
</dbReference>
<organism evidence="8 9">
    <name type="scientific">Babesia divergens</name>
    <dbReference type="NCBI Taxonomy" id="32595"/>
    <lineage>
        <taxon>Eukaryota</taxon>
        <taxon>Sar</taxon>
        <taxon>Alveolata</taxon>
        <taxon>Apicomplexa</taxon>
        <taxon>Aconoidasida</taxon>
        <taxon>Piroplasmida</taxon>
        <taxon>Babesiidae</taxon>
        <taxon>Babesia</taxon>
    </lineage>
</organism>
<comment type="catalytic activity">
    <reaction evidence="6">
        <text>tRNA(His) + L-histidine + ATP = L-histidyl-tRNA(His) + AMP + diphosphate + H(+)</text>
        <dbReference type="Rhea" id="RHEA:17313"/>
        <dbReference type="Rhea" id="RHEA-COMP:9665"/>
        <dbReference type="Rhea" id="RHEA-COMP:9689"/>
        <dbReference type="ChEBI" id="CHEBI:15378"/>
        <dbReference type="ChEBI" id="CHEBI:30616"/>
        <dbReference type="ChEBI" id="CHEBI:33019"/>
        <dbReference type="ChEBI" id="CHEBI:57595"/>
        <dbReference type="ChEBI" id="CHEBI:78442"/>
        <dbReference type="ChEBI" id="CHEBI:78527"/>
        <dbReference type="ChEBI" id="CHEBI:456215"/>
        <dbReference type="EC" id="6.1.1.21"/>
    </reaction>
</comment>
<dbReference type="GO" id="GO:0005739">
    <property type="term" value="C:mitochondrion"/>
    <property type="evidence" value="ECO:0007669"/>
    <property type="project" value="TreeGrafter"/>
</dbReference>
<dbReference type="PANTHER" id="PTHR11476:SF7">
    <property type="entry name" value="HISTIDINE--TRNA LIGASE"/>
    <property type="match status" value="1"/>
</dbReference>
<comment type="caution">
    <text evidence="8">The sequence shown here is derived from an EMBL/GenBank/DDBJ whole genome shotgun (WGS) entry which is preliminary data.</text>
</comment>
<evidence type="ECO:0000256" key="4">
    <source>
        <dbReference type="ARBA" id="ARBA00022840"/>
    </source>
</evidence>
<dbReference type="SUPFAM" id="SSF52954">
    <property type="entry name" value="Class II aaRS ABD-related"/>
    <property type="match status" value="1"/>
</dbReference>
<dbReference type="Gene3D" id="3.40.50.800">
    <property type="entry name" value="Anticodon-binding domain"/>
    <property type="match status" value="1"/>
</dbReference>
<evidence type="ECO:0000256" key="3">
    <source>
        <dbReference type="ARBA" id="ARBA00022741"/>
    </source>
</evidence>
<dbReference type="InterPro" id="IPR036621">
    <property type="entry name" value="Anticodon-bd_dom_sf"/>
</dbReference>
<evidence type="ECO:0000313" key="9">
    <source>
        <dbReference type="Proteomes" id="UP001195914"/>
    </source>
</evidence>
<dbReference type="Gene3D" id="3.30.930.10">
    <property type="entry name" value="Bira Bifunctional Protein, Domain 2"/>
    <property type="match status" value="1"/>
</dbReference>
<dbReference type="Proteomes" id="UP001195914">
    <property type="component" value="Unassembled WGS sequence"/>
</dbReference>
<dbReference type="GO" id="GO:0006427">
    <property type="term" value="P:histidyl-tRNA aminoacylation"/>
    <property type="evidence" value="ECO:0007669"/>
    <property type="project" value="InterPro"/>
</dbReference>
<evidence type="ECO:0000256" key="2">
    <source>
        <dbReference type="ARBA" id="ARBA00012815"/>
    </source>
</evidence>
<reference evidence="8" key="1">
    <citation type="journal article" date="2014" name="Nucleic Acids Res.">
        <title>The evolutionary dynamics of variant antigen genes in Babesia reveal a history of genomic innovation underlying host-parasite interaction.</title>
        <authorList>
            <person name="Jackson A.P."/>
            <person name="Otto T.D."/>
            <person name="Darby A."/>
            <person name="Ramaprasad A."/>
            <person name="Xia D."/>
            <person name="Echaide I.E."/>
            <person name="Farber M."/>
            <person name="Gahlot S."/>
            <person name="Gamble J."/>
            <person name="Gupta D."/>
            <person name="Gupta Y."/>
            <person name="Jackson L."/>
            <person name="Malandrin L."/>
            <person name="Malas T.B."/>
            <person name="Moussa E."/>
            <person name="Nair M."/>
            <person name="Reid A.J."/>
            <person name="Sanders M."/>
            <person name="Sharma J."/>
            <person name="Tracey A."/>
            <person name="Quail M.A."/>
            <person name="Weir W."/>
            <person name="Wastling J.M."/>
            <person name="Hall N."/>
            <person name="Willadsen P."/>
            <person name="Lingelbach K."/>
            <person name="Shiels B."/>
            <person name="Tait A."/>
            <person name="Berriman M."/>
            <person name="Allred D.R."/>
            <person name="Pain A."/>
        </authorList>
    </citation>
    <scope>NUCLEOTIDE SEQUENCE</scope>
    <source>
        <strain evidence="8">1802A</strain>
    </source>
</reference>
<keyword evidence="5" id="KW-0648">Protein biosynthesis</keyword>
<dbReference type="CDD" id="cd00773">
    <property type="entry name" value="HisRS-like_core"/>
    <property type="match status" value="1"/>
</dbReference>
<dbReference type="EMBL" id="JAHBMH010000033">
    <property type="protein sequence ID" value="KAK1937460.1"/>
    <property type="molecule type" value="Genomic_DNA"/>
</dbReference>
<keyword evidence="4" id="KW-0067">ATP-binding</keyword>
<feature type="domain" description="Aminoacyl-transfer RNA synthetases class-II family profile" evidence="7">
    <location>
        <begin position="467"/>
        <end position="815"/>
    </location>
</feature>
<proteinExistence type="inferred from homology"/>